<evidence type="ECO:0000256" key="2">
    <source>
        <dbReference type="ARBA" id="ARBA00008186"/>
    </source>
</evidence>
<keyword evidence="4" id="KW-0804">Transcription</keyword>
<comment type="caution">
    <text evidence="5">The sequence shown here is derived from an EMBL/GenBank/DDBJ whole genome shotgun (WGS) entry which is preliminary data.</text>
</comment>
<keyword evidence="3 4" id="KW-0539">Nucleus</keyword>
<keyword evidence="4" id="KW-0010">Activator</keyword>
<organism evidence="5 6">
    <name type="scientific">Datura stramonium</name>
    <name type="common">Jimsonweed</name>
    <name type="synonym">Common thornapple</name>
    <dbReference type="NCBI Taxonomy" id="4076"/>
    <lineage>
        <taxon>Eukaryota</taxon>
        <taxon>Viridiplantae</taxon>
        <taxon>Streptophyta</taxon>
        <taxon>Embryophyta</taxon>
        <taxon>Tracheophyta</taxon>
        <taxon>Spermatophyta</taxon>
        <taxon>Magnoliopsida</taxon>
        <taxon>eudicotyledons</taxon>
        <taxon>Gunneridae</taxon>
        <taxon>Pentapetalae</taxon>
        <taxon>asterids</taxon>
        <taxon>lamiids</taxon>
        <taxon>Solanales</taxon>
        <taxon>Solanaceae</taxon>
        <taxon>Solanoideae</taxon>
        <taxon>Datureae</taxon>
        <taxon>Datura</taxon>
    </lineage>
</organism>
<dbReference type="EMBL" id="JACEIK010015743">
    <property type="protein sequence ID" value="MCE3217108.1"/>
    <property type="molecule type" value="Genomic_DNA"/>
</dbReference>
<dbReference type="PANTHER" id="PTHR22890">
    <property type="entry name" value="MEDIATOR OF RNA POLYMERASE II TRANSCRIPTION SUBUNIT 11"/>
    <property type="match status" value="1"/>
</dbReference>
<evidence type="ECO:0000256" key="3">
    <source>
        <dbReference type="ARBA" id="ARBA00023242"/>
    </source>
</evidence>
<dbReference type="InterPro" id="IPR019404">
    <property type="entry name" value="Mediator_Med11"/>
</dbReference>
<evidence type="ECO:0000313" key="5">
    <source>
        <dbReference type="EMBL" id="MCE3217108.1"/>
    </source>
</evidence>
<dbReference type="Pfam" id="PF10280">
    <property type="entry name" value="Med11"/>
    <property type="match status" value="1"/>
</dbReference>
<comment type="subunit">
    <text evidence="4">Component of the Mediator complex.</text>
</comment>
<proteinExistence type="inferred from homology"/>
<name>A0ABS8WY11_DATST</name>
<comment type="function">
    <text evidence="4">Component of the Mediator complex, a coactivator involved in the regulated transcription of nearly all RNA polymerase II-dependent genes. Mediator functions as a bridge to convey information from gene-specific regulatory proteins to the basal RNA polymerase II transcription machinery. Mediator is recruited to promoters by direct interactions with regulatory proteins and serves as a scaffold for the assembly of a functional pre-initiation complex with RNA polymerase II and the general transcription factors.</text>
</comment>
<comment type="similarity">
    <text evidence="2 4">Belongs to the Mediator complex subunit 11 family.</text>
</comment>
<accession>A0ABS8WY11</accession>
<dbReference type="Proteomes" id="UP000823775">
    <property type="component" value="Unassembled WGS sequence"/>
</dbReference>
<protein>
    <recommendedName>
        <fullName evidence="4">Mediator of RNA polymerase II transcription subunit 11</fullName>
    </recommendedName>
    <alternativeName>
        <fullName evidence="4">Mediator complex subunit 11</fullName>
    </alternativeName>
</protein>
<keyword evidence="4" id="KW-0805">Transcription regulation</keyword>
<evidence type="ECO:0000256" key="4">
    <source>
        <dbReference type="RuleBase" id="RU364147"/>
    </source>
</evidence>
<gene>
    <name evidence="5" type="primary">MED11_1</name>
    <name evidence="4" type="synonym">MED11</name>
    <name evidence="5" type="ORF">HAX54_010409</name>
</gene>
<comment type="subcellular location">
    <subcellularLocation>
        <location evidence="1 4">Nucleus</location>
    </subcellularLocation>
</comment>
<evidence type="ECO:0000256" key="1">
    <source>
        <dbReference type="ARBA" id="ARBA00004123"/>
    </source>
</evidence>
<sequence length="144" mass="16859">MDSQRQNTSLERLQNVEKKIVRVVELEGGVMDEMENPSGPRKELINNYCSEFMQLIKDIQVIFREEIKSACEYHPFEKCDYVPRISNEICCKKLEHIDTFGAQEKTCQPTSMVVRSSPKVLEMTYSCEIEFTLVCYPRFPYTKV</sequence>
<evidence type="ECO:0000313" key="6">
    <source>
        <dbReference type="Proteomes" id="UP000823775"/>
    </source>
</evidence>
<reference evidence="5 6" key="1">
    <citation type="journal article" date="2021" name="BMC Genomics">
        <title>Datura genome reveals duplications of psychoactive alkaloid biosynthetic genes and high mutation rate following tissue culture.</title>
        <authorList>
            <person name="Rajewski A."/>
            <person name="Carter-House D."/>
            <person name="Stajich J."/>
            <person name="Litt A."/>
        </authorList>
    </citation>
    <scope>NUCLEOTIDE SEQUENCE [LARGE SCALE GENOMIC DNA]</scope>
    <source>
        <strain evidence="5">AR-01</strain>
    </source>
</reference>
<keyword evidence="6" id="KW-1185">Reference proteome</keyword>